<dbReference type="EMBL" id="OU963865">
    <property type="protein sequence ID" value="CAH0389509.1"/>
    <property type="molecule type" value="Genomic_DNA"/>
</dbReference>
<name>A0A9P0AC99_BEMTA</name>
<dbReference type="AlphaFoldDB" id="A0A9P0AC99"/>
<dbReference type="Proteomes" id="UP001152759">
    <property type="component" value="Chromosome 4"/>
</dbReference>
<organism evidence="1 2">
    <name type="scientific">Bemisia tabaci</name>
    <name type="common">Sweetpotato whitefly</name>
    <name type="synonym">Aleurodes tabaci</name>
    <dbReference type="NCBI Taxonomy" id="7038"/>
    <lineage>
        <taxon>Eukaryota</taxon>
        <taxon>Metazoa</taxon>
        <taxon>Ecdysozoa</taxon>
        <taxon>Arthropoda</taxon>
        <taxon>Hexapoda</taxon>
        <taxon>Insecta</taxon>
        <taxon>Pterygota</taxon>
        <taxon>Neoptera</taxon>
        <taxon>Paraneoptera</taxon>
        <taxon>Hemiptera</taxon>
        <taxon>Sternorrhyncha</taxon>
        <taxon>Aleyrodoidea</taxon>
        <taxon>Aleyrodidae</taxon>
        <taxon>Aleyrodinae</taxon>
        <taxon>Bemisia</taxon>
    </lineage>
</organism>
<gene>
    <name evidence="1" type="ORF">BEMITA_LOCUS8326</name>
</gene>
<protein>
    <submittedName>
        <fullName evidence="1">Uncharacterized protein</fullName>
    </submittedName>
</protein>
<sequence>MLSKVYQDHFMSCSHYFEWVKRFKTCQEFVEDEEHGNRPSTATNICHVEEVRAKVSEMVVTSLLNSVIFLKALYNFDRICGHASSFRYTCPLIVVR</sequence>
<evidence type="ECO:0000313" key="1">
    <source>
        <dbReference type="EMBL" id="CAH0389509.1"/>
    </source>
</evidence>
<evidence type="ECO:0000313" key="2">
    <source>
        <dbReference type="Proteomes" id="UP001152759"/>
    </source>
</evidence>
<reference evidence="1" key="1">
    <citation type="submission" date="2021-12" db="EMBL/GenBank/DDBJ databases">
        <authorList>
            <person name="King R."/>
        </authorList>
    </citation>
    <scope>NUCLEOTIDE SEQUENCE</scope>
</reference>
<accession>A0A9P0AC99</accession>
<proteinExistence type="predicted"/>
<keyword evidence="2" id="KW-1185">Reference proteome</keyword>